<reference evidence="8 9" key="1">
    <citation type="submission" date="2018-06" db="EMBL/GenBank/DDBJ databases">
        <title>Spirosoma sp. HMF3257 Genome sequencing and assembly.</title>
        <authorList>
            <person name="Kang H."/>
            <person name="Cha I."/>
            <person name="Kim H."/>
            <person name="Kang J."/>
            <person name="Joh K."/>
        </authorList>
    </citation>
    <scope>NUCLEOTIDE SEQUENCE [LARGE SCALE GENOMIC DNA]</scope>
    <source>
        <strain evidence="8 9">HMF3257</strain>
    </source>
</reference>
<dbReference type="Proteomes" id="UP000249016">
    <property type="component" value="Unassembled WGS sequence"/>
</dbReference>
<keyword evidence="9" id="KW-1185">Reference proteome</keyword>
<comment type="caution">
    <text evidence="8">The sequence shown here is derived from an EMBL/GenBank/DDBJ whole genome shotgun (WGS) entry which is preliminary data.</text>
</comment>
<evidence type="ECO:0000313" key="9">
    <source>
        <dbReference type="Proteomes" id="UP000249016"/>
    </source>
</evidence>
<proteinExistence type="predicted"/>
<evidence type="ECO:0000256" key="1">
    <source>
        <dbReference type="ARBA" id="ARBA00004196"/>
    </source>
</evidence>
<gene>
    <name evidence="8" type="ORF">HMF3257_06600</name>
</gene>
<dbReference type="NCBIfam" id="TIGR01376">
    <property type="entry name" value="POMP_repeat"/>
    <property type="match status" value="1"/>
</dbReference>
<dbReference type="EMBL" id="QLII01000001">
    <property type="protein sequence ID" value="RAI74098.1"/>
    <property type="molecule type" value="Genomic_DNA"/>
</dbReference>
<name>A0A327NNB0_9BACT</name>
<evidence type="ECO:0000256" key="5">
    <source>
        <dbReference type="ARBA" id="ARBA00022729"/>
    </source>
</evidence>
<accession>A0A327NNB0</accession>
<dbReference type="InterPro" id="IPR003368">
    <property type="entry name" value="POMP_repeat"/>
</dbReference>
<keyword evidence="4" id="KW-0964">Secreted</keyword>
<evidence type="ECO:0000256" key="7">
    <source>
        <dbReference type="ARBA" id="ARBA00023237"/>
    </source>
</evidence>
<keyword evidence="7" id="KW-0998">Cell outer membrane</keyword>
<keyword evidence="5" id="KW-0732">Signal</keyword>
<sequence>MNCQFLQNSTTSNGGAVSASNTNTVFRFINCSFVGNQAGTDGSGEGGVVAAGAGPPSYFIIVLS</sequence>
<evidence type="ECO:0000256" key="6">
    <source>
        <dbReference type="ARBA" id="ARBA00023136"/>
    </source>
</evidence>
<evidence type="ECO:0000313" key="8">
    <source>
        <dbReference type="EMBL" id="RAI74098.1"/>
    </source>
</evidence>
<dbReference type="GO" id="GO:0009279">
    <property type="term" value="C:cell outer membrane"/>
    <property type="evidence" value="ECO:0007669"/>
    <property type="project" value="UniProtKB-SubCell"/>
</dbReference>
<dbReference type="GO" id="GO:0005576">
    <property type="term" value="C:extracellular region"/>
    <property type="evidence" value="ECO:0007669"/>
    <property type="project" value="UniProtKB-SubCell"/>
</dbReference>
<keyword evidence="6" id="KW-0472">Membrane</keyword>
<organism evidence="8 9">
    <name type="scientific">Spirosoma telluris</name>
    <dbReference type="NCBI Taxonomy" id="2183553"/>
    <lineage>
        <taxon>Bacteria</taxon>
        <taxon>Pseudomonadati</taxon>
        <taxon>Bacteroidota</taxon>
        <taxon>Cytophagia</taxon>
        <taxon>Cytophagales</taxon>
        <taxon>Cytophagaceae</taxon>
        <taxon>Spirosoma</taxon>
    </lineage>
</organism>
<protein>
    <submittedName>
        <fullName evidence="8">Uncharacterized protein</fullName>
    </submittedName>
</protein>
<dbReference type="AlphaFoldDB" id="A0A327NNB0"/>
<dbReference type="Pfam" id="PF02415">
    <property type="entry name" value="Chlam_PMP"/>
    <property type="match status" value="1"/>
</dbReference>
<evidence type="ECO:0000256" key="4">
    <source>
        <dbReference type="ARBA" id="ARBA00022525"/>
    </source>
</evidence>
<comment type="subcellular location">
    <subcellularLocation>
        <location evidence="1">Cell envelope</location>
    </subcellularLocation>
    <subcellularLocation>
        <location evidence="2">Cell outer membrane</location>
    </subcellularLocation>
    <subcellularLocation>
        <location evidence="3">Secreted</location>
    </subcellularLocation>
</comment>
<evidence type="ECO:0000256" key="3">
    <source>
        <dbReference type="ARBA" id="ARBA00004613"/>
    </source>
</evidence>
<evidence type="ECO:0000256" key="2">
    <source>
        <dbReference type="ARBA" id="ARBA00004442"/>
    </source>
</evidence>